<reference evidence="1 2" key="1">
    <citation type="journal article" date="2016" name="Mol. Biol. Evol.">
        <title>Comparative Genomics of Early-Diverging Mushroom-Forming Fungi Provides Insights into the Origins of Lignocellulose Decay Capabilities.</title>
        <authorList>
            <person name="Nagy L.G."/>
            <person name="Riley R."/>
            <person name="Tritt A."/>
            <person name="Adam C."/>
            <person name="Daum C."/>
            <person name="Floudas D."/>
            <person name="Sun H."/>
            <person name="Yadav J.S."/>
            <person name="Pangilinan J."/>
            <person name="Larsson K.H."/>
            <person name="Matsuura K."/>
            <person name="Barry K."/>
            <person name="Labutti K."/>
            <person name="Kuo R."/>
            <person name="Ohm R.A."/>
            <person name="Bhattacharya S.S."/>
            <person name="Shirouzu T."/>
            <person name="Yoshinaga Y."/>
            <person name="Martin F.M."/>
            <person name="Grigoriev I.V."/>
            <person name="Hibbett D.S."/>
        </authorList>
    </citation>
    <scope>NUCLEOTIDE SEQUENCE [LARGE SCALE GENOMIC DNA]</scope>
    <source>
        <strain evidence="1 2">HHB12029</strain>
    </source>
</reference>
<dbReference type="EMBL" id="KV426164">
    <property type="protein sequence ID" value="KZV86159.1"/>
    <property type="molecule type" value="Genomic_DNA"/>
</dbReference>
<dbReference type="OrthoDB" id="3317134at2759"/>
<accession>A0A165ZW38</accession>
<name>A0A165ZW38_EXIGL</name>
<keyword evidence="2" id="KW-1185">Reference proteome</keyword>
<dbReference type="Proteomes" id="UP000077266">
    <property type="component" value="Unassembled WGS sequence"/>
</dbReference>
<protein>
    <submittedName>
        <fullName evidence="1">Uncharacterized protein</fullName>
    </submittedName>
</protein>
<sequence>MNVNFDVSALVVSFVHKDDLPALCLTSRELHGLALPHLYADVCVHTLPALLAFRDSILRYGVDAARYTRSFTEAVSRWRPNHAGVAQADWAVYIDAIIGVLNALPRLRRLALSVSLDFVEAPVYVERIAQAISHMPDLKAIWLTDVNYAALDLISAPPNKLEALGMTPSHIEWTGAAHTPDKPTFKRKLESVVRRHADSLRELDIEYAWHLPFMNPSIKLPLIRVMLPHNGCRSTASLHAVFPALTHLKLCVFESELQQIDKLWTSLEHLDVETWDRRLLTPDHHVRSIAFHALLPDHREKAVAHIGHLASPHTDTLRMSWEWRADWAELAAETLKLFPNLRYVSLPSFLEPREREIVKSLEIILPALPVSLEVLELRFMMVAPDPEHETRFLAFLTEGAKRQCPRLRILGFEWMSIDAYDRNASHWSCSDEVRPLGREAATEMLSEFLYTKRWPTWPR</sequence>
<proteinExistence type="predicted"/>
<evidence type="ECO:0000313" key="1">
    <source>
        <dbReference type="EMBL" id="KZV86159.1"/>
    </source>
</evidence>
<dbReference type="AlphaFoldDB" id="A0A165ZW38"/>
<gene>
    <name evidence="1" type="ORF">EXIGLDRAFT_725095</name>
</gene>
<evidence type="ECO:0000313" key="2">
    <source>
        <dbReference type="Proteomes" id="UP000077266"/>
    </source>
</evidence>
<organism evidence="1 2">
    <name type="scientific">Exidia glandulosa HHB12029</name>
    <dbReference type="NCBI Taxonomy" id="1314781"/>
    <lineage>
        <taxon>Eukaryota</taxon>
        <taxon>Fungi</taxon>
        <taxon>Dikarya</taxon>
        <taxon>Basidiomycota</taxon>
        <taxon>Agaricomycotina</taxon>
        <taxon>Agaricomycetes</taxon>
        <taxon>Auriculariales</taxon>
        <taxon>Exidiaceae</taxon>
        <taxon>Exidia</taxon>
    </lineage>
</organism>
<dbReference type="InParanoid" id="A0A165ZW38"/>